<dbReference type="PANTHER" id="PTHR43807">
    <property type="entry name" value="FI04487P"/>
    <property type="match status" value="1"/>
</dbReference>
<dbReference type="GO" id="GO:0030170">
    <property type="term" value="F:pyridoxal phosphate binding"/>
    <property type="evidence" value="ECO:0007669"/>
    <property type="project" value="InterPro"/>
</dbReference>
<dbReference type="InterPro" id="IPR015421">
    <property type="entry name" value="PyrdxlP-dep_Trfase_major"/>
</dbReference>
<evidence type="ECO:0000256" key="5">
    <source>
        <dbReference type="ARBA" id="ARBA00022898"/>
    </source>
</evidence>
<evidence type="ECO:0000259" key="6">
    <source>
        <dbReference type="Pfam" id="PF00155"/>
    </source>
</evidence>
<comment type="similarity">
    <text evidence="2">Belongs to the class-I pyridoxal-phosphate-dependent aminotransferase family.</text>
</comment>
<evidence type="ECO:0000313" key="7">
    <source>
        <dbReference type="EMBL" id="VAX39568.1"/>
    </source>
</evidence>
<dbReference type="GO" id="GO:0004069">
    <property type="term" value="F:L-aspartate:2-oxoglutarate aminotransferase activity"/>
    <property type="evidence" value="ECO:0007669"/>
    <property type="project" value="UniProtKB-EC"/>
</dbReference>
<dbReference type="FunFam" id="3.40.640.10:FF:000024">
    <property type="entry name" value="Kynurenine--oxoglutarate transaminase 3"/>
    <property type="match status" value="1"/>
</dbReference>
<dbReference type="Gene3D" id="3.40.640.10">
    <property type="entry name" value="Type I PLP-dependent aspartate aminotransferase-like (Major domain)"/>
    <property type="match status" value="1"/>
</dbReference>
<protein>
    <submittedName>
        <fullName evidence="7">Aspartate aminotransferase</fullName>
        <ecNumber evidence="7">2.6.1.1</ecNumber>
    </submittedName>
</protein>
<dbReference type="CDD" id="cd00609">
    <property type="entry name" value="AAT_like"/>
    <property type="match status" value="1"/>
</dbReference>
<dbReference type="AlphaFoldDB" id="A0A3B1DU04"/>
<evidence type="ECO:0000256" key="3">
    <source>
        <dbReference type="ARBA" id="ARBA00022576"/>
    </source>
</evidence>
<evidence type="ECO:0000256" key="2">
    <source>
        <dbReference type="ARBA" id="ARBA00007441"/>
    </source>
</evidence>
<dbReference type="InterPro" id="IPR015422">
    <property type="entry name" value="PyrdxlP-dep_Trfase_small"/>
</dbReference>
<reference evidence="7" key="1">
    <citation type="submission" date="2018-06" db="EMBL/GenBank/DDBJ databases">
        <authorList>
            <person name="Zhirakovskaya E."/>
        </authorList>
    </citation>
    <scope>NUCLEOTIDE SEQUENCE</scope>
</reference>
<proteinExistence type="inferred from homology"/>
<accession>A0A3B1DU04</accession>
<keyword evidence="4 7" id="KW-0808">Transferase</keyword>
<keyword evidence="5" id="KW-0663">Pyridoxal phosphate</keyword>
<dbReference type="EMBL" id="UOGK01000262">
    <property type="protein sequence ID" value="VAX39568.1"/>
    <property type="molecule type" value="Genomic_DNA"/>
</dbReference>
<gene>
    <name evidence="7" type="ORF">MNBD_PLANCTO03-52</name>
</gene>
<comment type="cofactor">
    <cofactor evidence="1">
        <name>pyridoxal 5'-phosphate</name>
        <dbReference type="ChEBI" id="CHEBI:597326"/>
    </cofactor>
</comment>
<keyword evidence="3 7" id="KW-0032">Aminotransferase</keyword>
<dbReference type="PANTHER" id="PTHR43807:SF20">
    <property type="entry name" value="FI04487P"/>
    <property type="match status" value="1"/>
</dbReference>
<organism evidence="7">
    <name type="scientific">hydrothermal vent metagenome</name>
    <dbReference type="NCBI Taxonomy" id="652676"/>
    <lineage>
        <taxon>unclassified sequences</taxon>
        <taxon>metagenomes</taxon>
        <taxon>ecological metagenomes</taxon>
    </lineage>
</organism>
<evidence type="ECO:0000256" key="1">
    <source>
        <dbReference type="ARBA" id="ARBA00001933"/>
    </source>
</evidence>
<dbReference type="SUPFAM" id="SSF53383">
    <property type="entry name" value="PLP-dependent transferases"/>
    <property type="match status" value="1"/>
</dbReference>
<dbReference type="GO" id="GO:0016212">
    <property type="term" value="F:kynurenine-oxoglutarate transaminase activity"/>
    <property type="evidence" value="ECO:0007669"/>
    <property type="project" value="TreeGrafter"/>
</dbReference>
<dbReference type="InterPro" id="IPR015424">
    <property type="entry name" value="PyrdxlP-dep_Trfase"/>
</dbReference>
<dbReference type="EC" id="2.6.1.1" evidence="7"/>
<dbReference type="Pfam" id="PF00155">
    <property type="entry name" value="Aminotran_1_2"/>
    <property type="match status" value="1"/>
</dbReference>
<dbReference type="InterPro" id="IPR004839">
    <property type="entry name" value="Aminotransferase_I/II_large"/>
</dbReference>
<dbReference type="Gene3D" id="3.90.1150.10">
    <property type="entry name" value="Aspartate Aminotransferase, domain 1"/>
    <property type="match status" value="1"/>
</dbReference>
<sequence>MNDPVIASRLRPFGTSIFAEITQLALEHKAVNLSQGFPDFDGPGFLKEAAREAVARGHNQYARTQGVPMLNEAIAKWHAQHGGRAVEPHAEITVTSGCTEALAACCLGLLEPGDEVVVFEPFYDAYLPDLAMAGAVAKVVTLHAMGDGSFAFDGEELRKAFGVRTRAVLLNTPHNPTGKVFSREELGEIAALCIEHGVIVIADEVYERLTFDPAKPHVSMASLPGMAERTVTLSSLGKTFSVTGWKIGWAIGPPHLTAGVRAAHQFLTYATSTPMQHAAAVALSGEEGRAYVEELVGVYAARRRFLCDALAGLGFGVIEPEGTYFVMADHRAISDRLGLADDVELCRWLAAEAGVATIPPSVFYHNKAEGRRLLRFAFCKRQETLEEAVGRMERTLG</sequence>
<name>A0A3B1DU04_9ZZZZ</name>
<evidence type="ECO:0000256" key="4">
    <source>
        <dbReference type="ARBA" id="ARBA00022679"/>
    </source>
</evidence>
<dbReference type="GO" id="GO:0005737">
    <property type="term" value="C:cytoplasm"/>
    <property type="evidence" value="ECO:0007669"/>
    <property type="project" value="TreeGrafter"/>
</dbReference>
<dbReference type="InterPro" id="IPR051326">
    <property type="entry name" value="Kynurenine-oxoglutarate_AT"/>
</dbReference>
<feature type="domain" description="Aminotransferase class I/classII large" evidence="6">
    <location>
        <begin position="30"/>
        <end position="391"/>
    </location>
</feature>